<evidence type="ECO:0000256" key="3">
    <source>
        <dbReference type="ARBA" id="ARBA00022840"/>
    </source>
</evidence>
<keyword evidence="3 6" id="KW-0067">ATP-binding</keyword>
<comment type="similarity">
    <text evidence="6">Belongs to the SMC family.</text>
</comment>
<dbReference type="Gene3D" id="1.10.287.1490">
    <property type="match status" value="1"/>
</dbReference>
<dbReference type="HAMAP" id="MF_01894">
    <property type="entry name" value="Smc_prok"/>
    <property type="match status" value="1"/>
</dbReference>
<dbReference type="SUPFAM" id="SSF75553">
    <property type="entry name" value="Smc hinge domain"/>
    <property type="match status" value="1"/>
</dbReference>
<proteinExistence type="inferred from homology"/>
<dbReference type="GO" id="GO:0005737">
    <property type="term" value="C:cytoplasm"/>
    <property type="evidence" value="ECO:0007669"/>
    <property type="project" value="UniProtKB-SubCell"/>
</dbReference>
<dbReference type="Pfam" id="PF06470">
    <property type="entry name" value="SMC_hinge"/>
    <property type="match status" value="1"/>
</dbReference>
<dbReference type="InterPro" id="IPR010935">
    <property type="entry name" value="SMC_hinge"/>
</dbReference>
<evidence type="ECO:0000256" key="2">
    <source>
        <dbReference type="ARBA" id="ARBA00022741"/>
    </source>
</evidence>
<dbReference type="GO" id="GO:0005524">
    <property type="term" value="F:ATP binding"/>
    <property type="evidence" value="ECO:0007669"/>
    <property type="project" value="UniProtKB-UniRule"/>
</dbReference>
<dbReference type="SUPFAM" id="SSF57997">
    <property type="entry name" value="Tropomyosin"/>
    <property type="match status" value="1"/>
</dbReference>
<keyword evidence="1 6" id="KW-0963">Cytoplasm</keyword>
<dbReference type="Pfam" id="PF02463">
    <property type="entry name" value="SMC_N"/>
    <property type="match status" value="1"/>
</dbReference>
<accession>A0A833DRF4</accession>
<reference evidence="9" key="1">
    <citation type="journal article" date="2020" name="ISME J.">
        <title>Gammaproteobacteria mediating utilization of methyl-, sulfur- and petroleum organic compounds in deep ocean hydrothermal plumes.</title>
        <authorList>
            <person name="Zhou Z."/>
            <person name="Liu Y."/>
            <person name="Pan J."/>
            <person name="Cron B.R."/>
            <person name="Toner B.M."/>
            <person name="Anantharaman K."/>
            <person name="Breier J.A."/>
            <person name="Dick G.J."/>
            <person name="Li M."/>
        </authorList>
    </citation>
    <scope>NUCLEOTIDE SEQUENCE</scope>
    <source>
        <strain evidence="9">SZUA-1385</strain>
    </source>
</reference>
<feature type="region of interest" description="Disordered" evidence="7">
    <location>
        <begin position="121"/>
        <end position="148"/>
    </location>
</feature>
<comment type="function">
    <text evidence="6">Required for chromosome condensation and partitioning.</text>
</comment>
<comment type="subcellular location">
    <subcellularLocation>
        <location evidence="6">Cytoplasm</location>
    </subcellularLocation>
</comment>
<keyword evidence="5 6" id="KW-0238">DNA-binding</keyword>
<comment type="caution">
    <text evidence="9">The sequence shown here is derived from an EMBL/GenBank/DDBJ whole genome shotgun (WGS) entry which is preliminary data.</text>
</comment>
<evidence type="ECO:0000256" key="5">
    <source>
        <dbReference type="ARBA" id="ARBA00023125"/>
    </source>
</evidence>
<sequence>MVQLSEIHLKNFKSFKNAKLKIPSGFTAIMGPNGSGKSNIIDGICFVLGKTSAKSLRAGRFNELITYHKNKRAEYAEVILLFDNKDRKIPIDSDKVGISRKVKLKGDNNYYLIWYEEEGEKTDGKGSDRDKNNNKDNKNNKSKDIKPKLIEKRKKIKKSQVIDIFNKLSLSGDGLNIILQGDLIRLIEMSPRERRKVIDEISGISEYDEKKERAQRELEKAREYIEKIDIRINEVKANLKKLKKEKEDAEKYHILTEELKTVKYVLTTKRIEVLKAVLDNLNNNIMELNKSKGEYKNKIDYIEENISNLKEKLENVVEELKEKGNEEVMELHKSIKELELTIENHRKNLENSLRELKYSNEQLKNKKKELNETREKIETLRKETMEKEEEIKSINENIKLLEEEKNSLRSTMEKWETHINILKNQEGKLTERFSEYQRELHKLRTELNRVVGDINKKSFQMAQNKEIIKKLEEELKLLDKENVDSKSIYRELEDVSVELEFLKKKLKKLEEERKVLQRRREELYEEYAKENGKIKALKSLENYNLNNTIKSILDANLPGVIDIVGNLGKTKEKYKLAIEVAGGNRLNHIVVRRMEDGVRAIEYLKRNKLGRATFLPMDRIRGREPENIIDEGIIGRAIDLVEFKEEYRNILNYVFGNTFIVKDLKTAKELSKRYRGRFVSLEGDVIEPSGAMVGGSVRSSANIRVEIDTSKLEKLAEELKNIEERLNGKDGGIINKIEEINEKINMYHGKKIELENKLKFIKENEKRKVEILKNNKIKIKELQLINKKINEELGDLEILRDELDHKIKDIEEKIEDTIHKKERVLKELKSYEDSTIIKRIRELGEEIENLKKRRNTLENDTKRNATLIKEVLIPKMSETNEKIRELNEKINMLQKNIEFYKNSIEKNIKVLGEKRERYLKLSENLEELTNKKMEYEEEIKKLYDDKKRIMEKIEDMTNEINKLSIDKAKYETKLEDEEKKLYLCEGIEDISEEILNKISNMEINELEKHSIKLENTIKELEPVNMRAIEDYAYIEERYGELFNKRKEYEKDEMKYIQLIEEVEKRKKEVFMEVFEKVSKNYQEIYKSIGGTGKLSLENPENPFEGGLLIDASPQNKSLQSLDVMSGGEKSLTALAFLFAIQNLMPAPFYVLDEVDAALDAKNASLIGDMIKNASKESQFIVISHREQMINKADTLYGVYMEDGLSKIVGIKL</sequence>
<evidence type="ECO:0000256" key="6">
    <source>
        <dbReference type="HAMAP-Rule" id="MF_01894"/>
    </source>
</evidence>
<feature type="binding site" evidence="6">
    <location>
        <begin position="32"/>
        <end position="39"/>
    </location>
    <ligand>
        <name>ATP</name>
        <dbReference type="ChEBI" id="CHEBI:30616"/>
    </ligand>
</feature>
<dbReference type="EMBL" id="DQSV01000043">
    <property type="protein sequence ID" value="HIP17081.1"/>
    <property type="molecule type" value="Genomic_DNA"/>
</dbReference>
<evidence type="ECO:0000256" key="7">
    <source>
        <dbReference type="SAM" id="MobiDB-lite"/>
    </source>
</evidence>
<evidence type="ECO:0000259" key="8">
    <source>
        <dbReference type="SMART" id="SM00968"/>
    </source>
</evidence>
<comment type="domain">
    <text evidence="6">Contains large globular domains required for ATP hydrolysis at each terminus and a third globular domain forming a flexible hinge near the middle of the molecule. These domains are separated by coiled-coil structures.</text>
</comment>
<dbReference type="PANTHER" id="PTHR43977">
    <property type="entry name" value="STRUCTURAL MAINTENANCE OF CHROMOSOMES PROTEIN 3"/>
    <property type="match status" value="1"/>
</dbReference>
<feature type="coiled-coil region" evidence="6">
    <location>
        <begin position="705"/>
        <end position="980"/>
    </location>
</feature>
<gene>
    <name evidence="6" type="primary">smc</name>
    <name evidence="9" type="ORF">EYG76_02110</name>
</gene>
<keyword evidence="4 6" id="KW-0175">Coiled coil</keyword>
<dbReference type="InterPro" id="IPR027417">
    <property type="entry name" value="P-loop_NTPase"/>
</dbReference>
<dbReference type="Gene3D" id="3.40.50.300">
    <property type="entry name" value="P-loop containing nucleotide triphosphate hydrolases"/>
    <property type="match status" value="2"/>
</dbReference>
<dbReference type="InterPro" id="IPR011890">
    <property type="entry name" value="SMC_prok"/>
</dbReference>
<dbReference type="InterPro" id="IPR003395">
    <property type="entry name" value="RecF/RecN/SMC_N"/>
</dbReference>
<comment type="subunit">
    <text evidence="6">Homodimer.</text>
</comment>
<dbReference type="Gene3D" id="1.20.1060.20">
    <property type="match status" value="1"/>
</dbReference>
<dbReference type="GO" id="GO:0003677">
    <property type="term" value="F:DNA binding"/>
    <property type="evidence" value="ECO:0007669"/>
    <property type="project" value="UniProtKB-UniRule"/>
</dbReference>
<dbReference type="SMART" id="SM00968">
    <property type="entry name" value="SMC_hinge"/>
    <property type="match status" value="1"/>
</dbReference>
<dbReference type="SUPFAM" id="SSF52540">
    <property type="entry name" value="P-loop containing nucleoside triphosphate hydrolases"/>
    <property type="match status" value="3"/>
</dbReference>
<dbReference type="InterPro" id="IPR036277">
    <property type="entry name" value="SMC_hinge_sf"/>
</dbReference>
<dbReference type="GO" id="GO:0007059">
    <property type="term" value="P:chromosome segregation"/>
    <property type="evidence" value="ECO:0007669"/>
    <property type="project" value="UniProtKB-UniRule"/>
</dbReference>
<evidence type="ECO:0000313" key="9">
    <source>
        <dbReference type="EMBL" id="HIP17081.1"/>
    </source>
</evidence>
<feature type="coiled-coil region" evidence="6">
    <location>
        <begin position="204"/>
        <end position="540"/>
    </location>
</feature>
<dbReference type="GO" id="GO:0030261">
    <property type="term" value="P:chromosome condensation"/>
    <property type="evidence" value="ECO:0007669"/>
    <property type="project" value="InterPro"/>
</dbReference>
<keyword evidence="2 6" id="KW-0547">Nucleotide-binding</keyword>
<dbReference type="AlphaFoldDB" id="A0A833DRF4"/>
<dbReference type="GO" id="GO:0005694">
    <property type="term" value="C:chromosome"/>
    <property type="evidence" value="ECO:0007669"/>
    <property type="project" value="InterPro"/>
</dbReference>
<dbReference type="InterPro" id="IPR024704">
    <property type="entry name" value="SMC"/>
</dbReference>
<feature type="domain" description="SMC hinge" evidence="8">
    <location>
        <begin position="558"/>
        <end position="671"/>
    </location>
</feature>
<dbReference type="GO" id="GO:0016887">
    <property type="term" value="F:ATP hydrolysis activity"/>
    <property type="evidence" value="ECO:0007669"/>
    <property type="project" value="InterPro"/>
</dbReference>
<name>A0A833DRF4_9EURY</name>
<dbReference type="PIRSF" id="PIRSF005719">
    <property type="entry name" value="SMC"/>
    <property type="match status" value="1"/>
</dbReference>
<evidence type="ECO:0000256" key="4">
    <source>
        <dbReference type="ARBA" id="ARBA00023054"/>
    </source>
</evidence>
<evidence type="ECO:0000256" key="1">
    <source>
        <dbReference type="ARBA" id="ARBA00022490"/>
    </source>
</evidence>
<evidence type="ECO:0000313" key="10">
    <source>
        <dbReference type="Proteomes" id="UP000605144"/>
    </source>
</evidence>
<organism evidence="9 10">
    <name type="scientific">Methanothermococcus okinawensis</name>
    <dbReference type="NCBI Taxonomy" id="155863"/>
    <lineage>
        <taxon>Archaea</taxon>
        <taxon>Methanobacteriati</taxon>
        <taxon>Methanobacteriota</taxon>
        <taxon>Methanomada group</taxon>
        <taxon>Methanococci</taxon>
        <taxon>Methanococcales</taxon>
        <taxon>Methanococcaceae</taxon>
        <taxon>Methanothermococcus</taxon>
    </lineage>
</organism>
<dbReference type="GO" id="GO:0006260">
    <property type="term" value="P:DNA replication"/>
    <property type="evidence" value="ECO:0007669"/>
    <property type="project" value="UniProtKB-UniRule"/>
</dbReference>
<dbReference type="GO" id="GO:0007062">
    <property type="term" value="P:sister chromatid cohesion"/>
    <property type="evidence" value="ECO:0007669"/>
    <property type="project" value="InterPro"/>
</dbReference>
<dbReference type="Proteomes" id="UP000605144">
    <property type="component" value="Unassembled WGS sequence"/>
</dbReference>
<dbReference type="Gene3D" id="3.30.70.1620">
    <property type="match status" value="1"/>
</dbReference>
<protein>
    <recommendedName>
        <fullName evidence="6">Chromosome partition protein Smc</fullName>
    </recommendedName>
</protein>